<sequence>MVAESLPQSLPIHSVKLRGKITTLRPLDATLRCSRRQTRCHAASEPDPAAADAPALSAWPMPREPGGTAVPPEPVTCGTQRERPTHVSLTSAPVATPGDQPPDDCLDDVHPQHCRWCFAGGQASRVRSALTCAAIAPGTDATFAALSDPEWRPPAPLHDVPAALLNFQPDAPAVLTNAAIAQALRTARRGTAAGLSGATCEHYKLILTRPWRRRPRDRDRLRRLVLARQYADTFDRATRPFELALQARAGTDCLAAMLRAASELNADATDARGREWDAARQIAFLPAATGTLGLASAPCLRAAAAAGDRLLTEGWGARPEWDDLLRGAAEVWWTSWSTIAREAVAAEGVVVPVCSVIAATVPSFVWGCPNFPSSPRALRAAARAGADGGGSSDARCSALASAGAAHRRRAHNARVGPGVRRAAVTINNDVAVAALAEWRADPRAASWWEEARHVLMASEPVSPQTLLAAVVRAVEAASTHEHHPPDLVSRIQDAWLPSSARVHVGWAVRQLREPDAYLLAPVQEALLECYRGMQLASALDRHSDRFRAMPVPGAASPHGEAAETSARSGRGRRRGRGRGVPPASGARQRDHDSSGSDTGAAPVPDHAQVPDRQPVSLPDFPRAAWQWLDGLDLLAELRRQVPTLHTVPRFLAAGVRHALVSALQAIRVAHEGRDDVARVRAWKLFLLLPRLLLARCFETGGEGRAVLLRRVQLFREGRWDSLHGQLGAVPSRTRQPTTPDASEARAAAACARVRRGEISRARQVLTAAALAPGDEATLRALTDPSRRPPQPLRPVPQHVMNHHPAEEVALSKQQVADALRTSKRGSAAGLSGTTVEFYKLLLDDEGALEAFTFVVNVAVRAQAPPVALDALALSRLTALRKPQGGVSPGEEAAWTAARLGAFLPPSLGGLGVLAAERVVGGRWGEECQRFVRQLLRLRVQRAPATLRATAAQGWARRWWGLLSVAVQRAVASTALGVWTMRKGKGKEGKATAKAVDHLLSSA</sequence>
<accession>A0A812TMK3</accession>
<evidence type="ECO:0000313" key="2">
    <source>
        <dbReference type="EMBL" id="CAE7533395.1"/>
    </source>
</evidence>
<dbReference type="Proteomes" id="UP000604046">
    <property type="component" value="Unassembled WGS sequence"/>
</dbReference>
<evidence type="ECO:0000313" key="3">
    <source>
        <dbReference type="Proteomes" id="UP000604046"/>
    </source>
</evidence>
<feature type="compositionally biased region" description="Low complexity" evidence="1">
    <location>
        <begin position="43"/>
        <end position="60"/>
    </location>
</feature>
<feature type="region of interest" description="Disordered" evidence="1">
    <location>
        <begin position="548"/>
        <end position="615"/>
    </location>
</feature>
<organism evidence="2 3">
    <name type="scientific">Symbiodinium natans</name>
    <dbReference type="NCBI Taxonomy" id="878477"/>
    <lineage>
        <taxon>Eukaryota</taxon>
        <taxon>Sar</taxon>
        <taxon>Alveolata</taxon>
        <taxon>Dinophyceae</taxon>
        <taxon>Suessiales</taxon>
        <taxon>Symbiodiniaceae</taxon>
        <taxon>Symbiodinium</taxon>
    </lineage>
</organism>
<reference evidence="2" key="1">
    <citation type="submission" date="2021-02" db="EMBL/GenBank/DDBJ databases">
        <authorList>
            <person name="Dougan E. K."/>
            <person name="Rhodes N."/>
            <person name="Thang M."/>
            <person name="Chan C."/>
        </authorList>
    </citation>
    <scope>NUCLEOTIDE SEQUENCE</scope>
</reference>
<feature type="region of interest" description="Disordered" evidence="1">
    <location>
        <begin position="39"/>
        <end position="101"/>
    </location>
</feature>
<comment type="caution">
    <text evidence="2">The sequence shown here is derived from an EMBL/GenBank/DDBJ whole genome shotgun (WGS) entry which is preliminary data.</text>
</comment>
<evidence type="ECO:0000256" key="1">
    <source>
        <dbReference type="SAM" id="MobiDB-lite"/>
    </source>
</evidence>
<name>A0A812TMK3_9DINO</name>
<proteinExistence type="predicted"/>
<keyword evidence="3" id="KW-1185">Reference proteome</keyword>
<protein>
    <submittedName>
        <fullName evidence="2">Uncharacterized protein</fullName>
    </submittedName>
</protein>
<dbReference type="EMBL" id="CAJNDS010002580">
    <property type="protein sequence ID" value="CAE7533395.1"/>
    <property type="molecule type" value="Genomic_DNA"/>
</dbReference>
<gene>
    <name evidence="2" type="ORF">SNAT2548_LOCUS29890</name>
</gene>
<dbReference type="AlphaFoldDB" id="A0A812TMK3"/>